<accession>A0AA39M684</accession>
<proteinExistence type="predicted"/>
<reference evidence="1" key="1">
    <citation type="submission" date="2023-06" db="EMBL/GenBank/DDBJ databases">
        <title>Genomic analysis of the entomopathogenic nematode Steinernema hermaphroditum.</title>
        <authorList>
            <person name="Schwarz E.M."/>
            <person name="Heppert J.K."/>
            <person name="Baniya A."/>
            <person name="Schwartz H.T."/>
            <person name="Tan C.-H."/>
            <person name="Antoshechkin I."/>
            <person name="Sternberg P.W."/>
            <person name="Goodrich-Blair H."/>
            <person name="Dillman A.R."/>
        </authorList>
    </citation>
    <scope>NUCLEOTIDE SEQUENCE</scope>
    <source>
        <strain evidence="1">PS9179</strain>
        <tissue evidence="1">Whole animal</tissue>
    </source>
</reference>
<evidence type="ECO:0000313" key="1">
    <source>
        <dbReference type="EMBL" id="KAK0423151.1"/>
    </source>
</evidence>
<comment type="caution">
    <text evidence="1">The sequence shown here is derived from an EMBL/GenBank/DDBJ whole genome shotgun (WGS) entry which is preliminary data.</text>
</comment>
<protein>
    <submittedName>
        <fullName evidence="1">Uncharacterized protein</fullName>
    </submittedName>
</protein>
<keyword evidence="2" id="KW-1185">Reference proteome</keyword>
<dbReference type="EMBL" id="JAUCMV010000001">
    <property type="protein sequence ID" value="KAK0423151.1"/>
    <property type="molecule type" value="Genomic_DNA"/>
</dbReference>
<gene>
    <name evidence="1" type="ORF">QR680_008000</name>
</gene>
<dbReference type="Proteomes" id="UP001175271">
    <property type="component" value="Unassembled WGS sequence"/>
</dbReference>
<name>A0AA39M684_9BILA</name>
<evidence type="ECO:0000313" key="2">
    <source>
        <dbReference type="Proteomes" id="UP001175271"/>
    </source>
</evidence>
<organism evidence="1 2">
    <name type="scientific">Steinernema hermaphroditum</name>
    <dbReference type="NCBI Taxonomy" id="289476"/>
    <lineage>
        <taxon>Eukaryota</taxon>
        <taxon>Metazoa</taxon>
        <taxon>Ecdysozoa</taxon>
        <taxon>Nematoda</taxon>
        <taxon>Chromadorea</taxon>
        <taxon>Rhabditida</taxon>
        <taxon>Tylenchina</taxon>
        <taxon>Panagrolaimomorpha</taxon>
        <taxon>Strongyloidoidea</taxon>
        <taxon>Steinernematidae</taxon>
        <taxon>Steinernema</taxon>
    </lineage>
</organism>
<dbReference type="AlphaFoldDB" id="A0AA39M684"/>
<sequence>MCLDKQIFDGYTEFHKPPLVRLYALLSHLYGQYLLALESNIIFDICKNTNYSKKHENDDDKGDVYSKVQRQQWTTNYSIRPDNSSQ</sequence>